<accession>A0A1G4PF59</accession>
<protein>
    <submittedName>
        <fullName evidence="2">Uncharacterized protein</fullName>
    </submittedName>
</protein>
<name>A0A1G4PF59_9HYPH</name>
<feature type="transmembrane region" description="Helical" evidence="1">
    <location>
        <begin position="83"/>
        <end position="106"/>
    </location>
</feature>
<keyword evidence="1" id="KW-1133">Transmembrane helix</keyword>
<evidence type="ECO:0000313" key="3">
    <source>
        <dbReference type="Proteomes" id="UP000199542"/>
    </source>
</evidence>
<dbReference type="EMBL" id="FMTM01000001">
    <property type="protein sequence ID" value="SCW30943.1"/>
    <property type="molecule type" value="Genomic_DNA"/>
</dbReference>
<feature type="transmembrane region" description="Helical" evidence="1">
    <location>
        <begin position="213"/>
        <end position="236"/>
    </location>
</feature>
<feature type="transmembrane region" description="Helical" evidence="1">
    <location>
        <begin position="58"/>
        <end position="77"/>
    </location>
</feature>
<sequence length="245" mass="26383">MFAGRYLWWMLIAVAIFLFFSMCFDYVTWAVVAMSGCAEVAGSCGPIMLAMSGAMKPSGIGLAGAIMVICTIARLRYLSVNWFWAPVALVWFSASAAFPGILAGGWTGQLRPEMVVESLPVAFLFVTVFCGYLFIAFEEGRMVPFGQRAWLRVVIWIAAGYGVLTAIAETPGLGALPARILGMPWIASAVAAFQPLLAAIFDLGTGSMMPAYAMLALFVAALCASLLPQDIARLAAPFMLRRSRH</sequence>
<organism evidence="2 3">
    <name type="scientific">Rhizobium mongolense subsp. loessense</name>
    <dbReference type="NCBI Taxonomy" id="158890"/>
    <lineage>
        <taxon>Bacteria</taxon>
        <taxon>Pseudomonadati</taxon>
        <taxon>Pseudomonadota</taxon>
        <taxon>Alphaproteobacteria</taxon>
        <taxon>Hyphomicrobiales</taxon>
        <taxon>Rhizobiaceae</taxon>
        <taxon>Rhizobium/Agrobacterium group</taxon>
        <taxon>Rhizobium</taxon>
    </lineage>
</organism>
<dbReference type="AlphaFoldDB" id="A0A1G4PF59"/>
<gene>
    <name evidence="2" type="ORF">SAMN02927900_00470</name>
</gene>
<evidence type="ECO:0000313" key="2">
    <source>
        <dbReference type="EMBL" id="SCW30943.1"/>
    </source>
</evidence>
<reference evidence="2 3" key="1">
    <citation type="submission" date="2016-10" db="EMBL/GenBank/DDBJ databases">
        <authorList>
            <person name="de Groot N.N."/>
        </authorList>
    </citation>
    <scope>NUCLEOTIDE SEQUENCE [LARGE SCALE GENOMIC DNA]</scope>
    <source>
        <strain evidence="2 3">CGMCC 1.3401</strain>
    </source>
</reference>
<dbReference type="Proteomes" id="UP000199542">
    <property type="component" value="Unassembled WGS sequence"/>
</dbReference>
<feature type="transmembrane region" description="Helical" evidence="1">
    <location>
        <begin position="6"/>
        <end position="27"/>
    </location>
</feature>
<proteinExistence type="predicted"/>
<dbReference type="RefSeq" id="WP_092583372.1">
    <property type="nucleotide sequence ID" value="NZ_FMTM01000001.1"/>
</dbReference>
<feature type="transmembrane region" description="Helical" evidence="1">
    <location>
        <begin position="118"/>
        <end position="137"/>
    </location>
</feature>
<feature type="transmembrane region" description="Helical" evidence="1">
    <location>
        <begin position="149"/>
        <end position="168"/>
    </location>
</feature>
<keyword evidence="1" id="KW-0812">Transmembrane</keyword>
<evidence type="ECO:0000256" key="1">
    <source>
        <dbReference type="SAM" id="Phobius"/>
    </source>
</evidence>
<keyword evidence="1" id="KW-0472">Membrane</keyword>